<protein>
    <recommendedName>
        <fullName evidence="3">Secretion system C-terminal sorting domain-containing protein</fullName>
    </recommendedName>
</protein>
<feature type="chain" id="PRO_5002734048" description="Secretion system C-terminal sorting domain-containing protein" evidence="2">
    <location>
        <begin position="24"/>
        <end position="547"/>
    </location>
</feature>
<dbReference type="InterPro" id="IPR026444">
    <property type="entry name" value="Secre_tail"/>
</dbReference>
<dbReference type="OrthoDB" id="264813at2"/>
<evidence type="ECO:0000313" key="4">
    <source>
        <dbReference type="EMBL" id="EDP97983.1"/>
    </source>
</evidence>
<evidence type="ECO:0000256" key="1">
    <source>
        <dbReference type="ARBA" id="ARBA00022729"/>
    </source>
</evidence>
<sequence>MKNQKKTKSFLYATLLFCISLKAQNTVGTLTNNPGTFNGYTLYAPAGHTETYLINNCGEIINQWSSTVAPGNAVYLLENGNLLRAGKISNPDVNFGGVGGKVELFDWDGNLLWEYTYSSPTASQHHDVFPMPNGNILMLAVDTMTEAEAIQAGRDPNDIIQGKLFNEQILELEPVGANGANIVWEWNVKDHLIQDFNASRDNFGIVEDNPQLLDINFLGNSAGNANWLHFNSIQYDERLDQIVISSRLLSEIYIIDHSTTIAEAASHSGGLRGKGGDFLYRWGNPQAYKRGTATDQKLFGQHYAHFIADGLADERKIILFNNGFNRIPSVSQIDIIAPPENSEGVYSYTPGTAYGPINTDYTYKNIVETDFYSRILSSAQRLPNGNTLICDGDDGYFFEITPSEEIVWEYINPVTPTGILSQGDDSTASPNLTFRVLRYAADYPAFTGRTLTAGAPVEQNPDLMGCTILNISESETLDLKLAPNPVKNTLTISGDAHIDSIEIYSVLGELLSTTQNKVIDFSNQRSGIYIIKIYSDTKISTTKIIKE</sequence>
<comment type="caution">
    <text evidence="4">The sequence shown here is derived from an EMBL/GenBank/DDBJ whole genome shotgun (WGS) entry which is preliminary data.</text>
</comment>
<dbReference type="InterPro" id="IPR010262">
    <property type="entry name" value="Arylsulfotransferase_bact"/>
</dbReference>
<dbReference type="Pfam" id="PF18962">
    <property type="entry name" value="Por_Secre_tail"/>
    <property type="match status" value="1"/>
</dbReference>
<accession>A9DIX3</accession>
<evidence type="ECO:0000313" key="5">
    <source>
        <dbReference type="Proteomes" id="UP000002945"/>
    </source>
</evidence>
<gene>
    <name evidence="4" type="ORF">KAOT1_12237</name>
</gene>
<feature type="domain" description="Secretion system C-terminal sorting" evidence="3">
    <location>
        <begin position="483"/>
        <end position="545"/>
    </location>
</feature>
<proteinExistence type="predicted"/>
<evidence type="ECO:0000259" key="3">
    <source>
        <dbReference type="Pfam" id="PF18962"/>
    </source>
</evidence>
<dbReference type="RefSeq" id="WP_007094997.1">
    <property type="nucleotide sequence ID" value="NZ_CP142125.1"/>
</dbReference>
<dbReference type="Pfam" id="PF05935">
    <property type="entry name" value="Arylsulfotrans"/>
    <property type="match status" value="1"/>
</dbReference>
<dbReference type="NCBIfam" id="TIGR04183">
    <property type="entry name" value="Por_Secre_tail"/>
    <property type="match status" value="1"/>
</dbReference>
<name>A9DIX3_9FLAO</name>
<dbReference type="STRING" id="391587.KAOT1_12237"/>
<keyword evidence="5" id="KW-1185">Reference proteome</keyword>
<dbReference type="InterPro" id="IPR053143">
    <property type="entry name" value="Arylsulfate_ST"/>
</dbReference>
<dbReference type="GO" id="GO:0004062">
    <property type="term" value="F:aryl sulfotransferase activity"/>
    <property type="evidence" value="ECO:0007669"/>
    <property type="project" value="InterPro"/>
</dbReference>
<dbReference type="AlphaFoldDB" id="A9DIX3"/>
<dbReference type="PANTHER" id="PTHR35340:SF5">
    <property type="entry name" value="ASST-DOMAIN-CONTAINING PROTEIN"/>
    <property type="match status" value="1"/>
</dbReference>
<feature type="signal peptide" evidence="2">
    <location>
        <begin position="1"/>
        <end position="23"/>
    </location>
</feature>
<dbReference type="eggNOG" id="COG1520">
    <property type="taxonomic scope" value="Bacteria"/>
</dbReference>
<dbReference type="SUPFAM" id="SSF50998">
    <property type="entry name" value="Quinoprotein alcohol dehydrogenase-like"/>
    <property type="match status" value="1"/>
</dbReference>
<reference evidence="4 5" key="1">
    <citation type="journal article" date="2011" name="J. Bacteriol.">
        <title>Genome sequence of the algicidal bacterium Kordia algicida OT-1.</title>
        <authorList>
            <person name="Lee H.S."/>
            <person name="Kang S.G."/>
            <person name="Kwon K.K."/>
            <person name="Lee J.H."/>
            <person name="Kim S.J."/>
        </authorList>
    </citation>
    <scope>NUCLEOTIDE SEQUENCE [LARGE SCALE GENOMIC DNA]</scope>
    <source>
        <strain evidence="4 5">OT-1</strain>
    </source>
</reference>
<dbReference type="PANTHER" id="PTHR35340">
    <property type="entry name" value="PQQ ENZYME REPEAT PROTEIN-RELATED"/>
    <property type="match status" value="1"/>
</dbReference>
<dbReference type="EMBL" id="ABIB01000001">
    <property type="protein sequence ID" value="EDP97983.1"/>
    <property type="molecule type" value="Genomic_DNA"/>
</dbReference>
<dbReference type="InterPro" id="IPR011047">
    <property type="entry name" value="Quinoprotein_ADH-like_sf"/>
</dbReference>
<keyword evidence="1 2" id="KW-0732">Signal</keyword>
<dbReference type="HOGENOM" id="CLU_036882_0_0_10"/>
<organism evidence="4 5">
    <name type="scientific">Kordia algicida OT-1</name>
    <dbReference type="NCBI Taxonomy" id="391587"/>
    <lineage>
        <taxon>Bacteria</taxon>
        <taxon>Pseudomonadati</taxon>
        <taxon>Bacteroidota</taxon>
        <taxon>Flavobacteriia</taxon>
        <taxon>Flavobacteriales</taxon>
        <taxon>Flavobacteriaceae</taxon>
        <taxon>Kordia</taxon>
    </lineage>
</organism>
<dbReference type="Proteomes" id="UP000002945">
    <property type="component" value="Unassembled WGS sequence"/>
</dbReference>
<evidence type="ECO:0000256" key="2">
    <source>
        <dbReference type="SAM" id="SignalP"/>
    </source>
</evidence>